<proteinExistence type="predicted"/>
<name>A0A376MVI3_ECOLX</name>
<organism evidence="1 2">
    <name type="scientific">Escherichia coli</name>
    <dbReference type="NCBI Taxonomy" id="562"/>
    <lineage>
        <taxon>Bacteria</taxon>
        <taxon>Pseudomonadati</taxon>
        <taxon>Pseudomonadota</taxon>
        <taxon>Gammaproteobacteria</taxon>
        <taxon>Enterobacterales</taxon>
        <taxon>Enterobacteriaceae</taxon>
        <taxon>Escherichia</taxon>
    </lineage>
</organism>
<evidence type="ECO:0000313" key="1">
    <source>
        <dbReference type="EMBL" id="STG54220.1"/>
    </source>
</evidence>
<gene>
    <name evidence="1" type="ORF">NCTC11112_04795</name>
</gene>
<dbReference type="AlphaFoldDB" id="A0A376MVI3"/>
<protein>
    <submittedName>
        <fullName evidence="1">Uncharacterized protein</fullName>
    </submittedName>
</protein>
<dbReference type="EMBL" id="UGAW01000001">
    <property type="protein sequence ID" value="STG54220.1"/>
    <property type="molecule type" value="Genomic_DNA"/>
</dbReference>
<evidence type="ECO:0000313" key="2">
    <source>
        <dbReference type="Proteomes" id="UP000254817"/>
    </source>
</evidence>
<reference evidence="1 2" key="1">
    <citation type="submission" date="2018-06" db="EMBL/GenBank/DDBJ databases">
        <authorList>
            <consortium name="Pathogen Informatics"/>
            <person name="Doyle S."/>
        </authorList>
    </citation>
    <scope>NUCLEOTIDE SEQUENCE [LARGE SCALE GENOMIC DNA]</scope>
    <source>
        <strain evidence="1 2">NCTC11112</strain>
    </source>
</reference>
<sequence length="46" mass="5383">MSETFSICWGQERNRTMTFQHESTAITCRVNGEPSMRPEHVLTARR</sequence>
<dbReference type="Proteomes" id="UP000254817">
    <property type="component" value="Unassembled WGS sequence"/>
</dbReference>
<accession>A0A376MVI3</accession>